<organism evidence="7 8">
    <name type="scientific">Grifola frondosa</name>
    <name type="common">Maitake</name>
    <name type="synonym">Polyporus frondosus</name>
    <dbReference type="NCBI Taxonomy" id="5627"/>
    <lineage>
        <taxon>Eukaryota</taxon>
        <taxon>Fungi</taxon>
        <taxon>Dikarya</taxon>
        <taxon>Basidiomycota</taxon>
        <taxon>Agaricomycotina</taxon>
        <taxon>Agaricomycetes</taxon>
        <taxon>Polyporales</taxon>
        <taxon>Grifolaceae</taxon>
        <taxon>Grifola</taxon>
    </lineage>
</organism>
<feature type="signal peptide" evidence="5">
    <location>
        <begin position="1"/>
        <end position="21"/>
    </location>
</feature>
<dbReference type="STRING" id="5627.A0A1C7M4M1"/>
<dbReference type="InterPro" id="IPR051218">
    <property type="entry name" value="Sec_MonoDiacylglyc_Lipase"/>
</dbReference>
<dbReference type="OrthoDB" id="426718at2759"/>
<evidence type="ECO:0000313" key="7">
    <source>
        <dbReference type="EMBL" id="OBZ71698.1"/>
    </source>
</evidence>
<evidence type="ECO:0000256" key="5">
    <source>
        <dbReference type="SAM" id="SignalP"/>
    </source>
</evidence>
<dbReference type="Gene3D" id="3.40.50.1820">
    <property type="entry name" value="alpha/beta hydrolase"/>
    <property type="match status" value="1"/>
</dbReference>
<dbReference type="InterPro" id="IPR002921">
    <property type="entry name" value="Fungal_lipase-type"/>
</dbReference>
<protein>
    <submittedName>
        <fullName evidence="7">Lipase</fullName>
    </submittedName>
</protein>
<comment type="catalytic activity">
    <reaction evidence="4">
        <text>a monoacylglycerol + H2O = glycerol + a fatty acid + H(+)</text>
        <dbReference type="Rhea" id="RHEA:15245"/>
        <dbReference type="ChEBI" id="CHEBI:15377"/>
        <dbReference type="ChEBI" id="CHEBI:15378"/>
        <dbReference type="ChEBI" id="CHEBI:17408"/>
        <dbReference type="ChEBI" id="CHEBI:17754"/>
        <dbReference type="ChEBI" id="CHEBI:28868"/>
    </reaction>
</comment>
<evidence type="ECO:0000256" key="3">
    <source>
        <dbReference type="ARBA" id="ARBA00047591"/>
    </source>
</evidence>
<keyword evidence="1" id="KW-1015">Disulfide bond</keyword>
<dbReference type="PANTHER" id="PTHR45856:SF25">
    <property type="entry name" value="FUNGAL LIPASE-LIKE DOMAIN-CONTAINING PROTEIN"/>
    <property type="match status" value="1"/>
</dbReference>
<dbReference type="EMBL" id="LUGG01000011">
    <property type="protein sequence ID" value="OBZ71698.1"/>
    <property type="molecule type" value="Genomic_DNA"/>
</dbReference>
<evidence type="ECO:0000256" key="4">
    <source>
        <dbReference type="ARBA" id="ARBA00048461"/>
    </source>
</evidence>
<accession>A0A1C7M4M1</accession>
<dbReference type="CDD" id="cd00519">
    <property type="entry name" value="Lipase_3"/>
    <property type="match status" value="1"/>
</dbReference>
<sequence>MHFLSTVLLCTVLSSAAGVFAAPARISVPVQRDQSEIERRDGVTTLSLSQFAAFTPFTQFARAAYCASSKITNWQCGQACDALPGFQPTLTGGDGNAVQLFFVGYWPADNAVVVAHQGTDPTALLSDLTDIEIPLKNLDATLFPGVSSSVEVHEGFANEHAQTASTILTETKRLIQVNGATTVMLVGHSLGGALAELDALFMTLNLPSSIHVKAVTYGTPRVGNPAFASLFDSEVPDFVRINNESDLIPIVPGRFLGFQHPHGETHIVSEGDVVSCPGDDDATDSQCTIQTVPNVFDGDILDHLGPYGGIFIGTIFCT</sequence>
<dbReference type="Proteomes" id="UP000092993">
    <property type="component" value="Unassembled WGS sequence"/>
</dbReference>
<gene>
    <name evidence="7" type="primary">LIP_0</name>
    <name evidence="7" type="ORF">A0H81_08392</name>
</gene>
<keyword evidence="8" id="KW-1185">Reference proteome</keyword>
<evidence type="ECO:0000256" key="1">
    <source>
        <dbReference type="ARBA" id="ARBA00023157"/>
    </source>
</evidence>
<dbReference type="SUPFAM" id="SSF53474">
    <property type="entry name" value="alpha/beta-Hydrolases"/>
    <property type="match status" value="1"/>
</dbReference>
<feature type="chain" id="PRO_5008888927" evidence="5">
    <location>
        <begin position="22"/>
        <end position="318"/>
    </location>
</feature>
<dbReference type="InterPro" id="IPR029058">
    <property type="entry name" value="AB_hydrolase_fold"/>
</dbReference>
<evidence type="ECO:0000256" key="2">
    <source>
        <dbReference type="ARBA" id="ARBA00043996"/>
    </source>
</evidence>
<feature type="domain" description="Fungal lipase-type" evidence="6">
    <location>
        <begin position="113"/>
        <end position="254"/>
    </location>
</feature>
<keyword evidence="5" id="KW-0732">Signal</keyword>
<name>A0A1C7M4M1_GRIFR</name>
<comment type="catalytic activity">
    <reaction evidence="3">
        <text>a diacylglycerol + H2O = a monoacylglycerol + a fatty acid + H(+)</text>
        <dbReference type="Rhea" id="RHEA:32731"/>
        <dbReference type="ChEBI" id="CHEBI:15377"/>
        <dbReference type="ChEBI" id="CHEBI:15378"/>
        <dbReference type="ChEBI" id="CHEBI:17408"/>
        <dbReference type="ChEBI" id="CHEBI:18035"/>
        <dbReference type="ChEBI" id="CHEBI:28868"/>
    </reaction>
</comment>
<dbReference type="AlphaFoldDB" id="A0A1C7M4M1"/>
<proteinExistence type="inferred from homology"/>
<comment type="similarity">
    <text evidence="2">Belongs to the AB hydrolase superfamily. Lipase family. Class 3 subfamily.</text>
</comment>
<evidence type="ECO:0000313" key="8">
    <source>
        <dbReference type="Proteomes" id="UP000092993"/>
    </source>
</evidence>
<reference evidence="7 8" key="1">
    <citation type="submission" date="2016-03" db="EMBL/GenBank/DDBJ databases">
        <title>Whole genome sequencing of Grifola frondosa 9006-11.</title>
        <authorList>
            <person name="Min B."/>
            <person name="Park H."/>
            <person name="Kim J.-G."/>
            <person name="Cho H."/>
            <person name="Oh Y.-L."/>
            <person name="Kong W.-S."/>
            <person name="Choi I.-G."/>
        </authorList>
    </citation>
    <scope>NUCLEOTIDE SEQUENCE [LARGE SCALE GENOMIC DNA]</scope>
    <source>
        <strain evidence="7 8">9006-11</strain>
    </source>
</reference>
<dbReference type="Pfam" id="PF01764">
    <property type="entry name" value="Lipase_3"/>
    <property type="match status" value="1"/>
</dbReference>
<dbReference type="GO" id="GO:0006629">
    <property type="term" value="P:lipid metabolic process"/>
    <property type="evidence" value="ECO:0007669"/>
    <property type="project" value="InterPro"/>
</dbReference>
<comment type="caution">
    <text evidence="7">The sequence shown here is derived from an EMBL/GenBank/DDBJ whole genome shotgun (WGS) entry which is preliminary data.</text>
</comment>
<dbReference type="PANTHER" id="PTHR45856">
    <property type="entry name" value="ALPHA/BETA-HYDROLASES SUPERFAMILY PROTEIN"/>
    <property type="match status" value="1"/>
</dbReference>
<dbReference type="OMA" id="NEMINCT"/>
<evidence type="ECO:0000259" key="6">
    <source>
        <dbReference type="Pfam" id="PF01764"/>
    </source>
</evidence>